<keyword evidence="2" id="KW-1185">Reference proteome</keyword>
<organism evidence="1 2">
    <name type="scientific">Caerostris darwini</name>
    <dbReference type="NCBI Taxonomy" id="1538125"/>
    <lineage>
        <taxon>Eukaryota</taxon>
        <taxon>Metazoa</taxon>
        <taxon>Ecdysozoa</taxon>
        <taxon>Arthropoda</taxon>
        <taxon>Chelicerata</taxon>
        <taxon>Arachnida</taxon>
        <taxon>Araneae</taxon>
        <taxon>Araneomorphae</taxon>
        <taxon>Entelegynae</taxon>
        <taxon>Araneoidea</taxon>
        <taxon>Araneidae</taxon>
        <taxon>Caerostris</taxon>
    </lineage>
</organism>
<gene>
    <name evidence="1" type="ORF">CDAR_16501</name>
</gene>
<dbReference type="Proteomes" id="UP001054837">
    <property type="component" value="Unassembled WGS sequence"/>
</dbReference>
<accession>A0AAV4P7P9</accession>
<dbReference type="AlphaFoldDB" id="A0AAV4P7P9"/>
<sequence length="75" mass="8098">MSCVAKSFAIVPSPKADVGSGQHSTPFCDLPHQSLQSDLLTGRLQDKNRLIDVMVVEGRENSLVESSLTARGKML</sequence>
<evidence type="ECO:0000313" key="2">
    <source>
        <dbReference type="Proteomes" id="UP001054837"/>
    </source>
</evidence>
<comment type="caution">
    <text evidence="1">The sequence shown here is derived from an EMBL/GenBank/DDBJ whole genome shotgun (WGS) entry which is preliminary data.</text>
</comment>
<reference evidence="1 2" key="1">
    <citation type="submission" date="2021-06" db="EMBL/GenBank/DDBJ databases">
        <title>Caerostris darwini draft genome.</title>
        <authorList>
            <person name="Kono N."/>
            <person name="Arakawa K."/>
        </authorList>
    </citation>
    <scope>NUCLEOTIDE SEQUENCE [LARGE SCALE GENOMIC DNA]</scope>
</reference>
<name>A0AAV4P7P9_9ARAC</name>
<dbReference type="EMBL" id="BPLQ01002407">
    <property type="protein sequence ID" value="GIX92625.1"/>
    <property type="molecule type" value="Genomic_DNA"/>
</dbReference>
<evidence type="ECO:0000313" key="1">
    <source>
        <dbReference type="EMBL" id="GIX92625.1"/>
    </source>
</evidence>
<proteinExistence type="predicted"/>
<protein>
    <submittedName>
        <fullName evidence="1">Uncharacterized protein</fullName>
    </submittedName>
</protein>